<evidence type="ECO:0000313" key="4">
    <source>
        <dbReference type="Proteomes" id="UP000242715"/>
    </source>
</evidence>
<gene>
    <name evidence="3" type="ORF">TSUD_322350</name>
</gene>
<proteinExistence type="predicted"/>
<dbReference type="PANTHER" id="PTHR31286">
    <property type="entry name" value="GLYCINE-RICH CELL WALL STRUCTURAL PROTEIN 1.8-LIKE"/>
    <property type="match status" value="1"/>
</dbReference>
<dbReference type="InterPro" id="IPR036691">
    <property type="entry name" value="Endo/exonu/phosph_ase_sf"/>
</dbReference>
<protein>
    <recommendedName>
        <fullName evidence="2">DUF4283 domain-containing protein</fullName>
    </recommendedName>
</protein>
<dbReference type="Proteomes" id="UP000242715">
    <property type="component" value="Unassembled WGS sequence"/>
</dbReference>
<evidence type="ECO:0000313" key="3">
    <source>
        <dbReference type="EMBL" id="GAU38558.1"/>
    </source>
</evidence>
<dbReference type="PANTHER" id="PTHR31286:SF176">
    <property type="entry name" value="DUF4283 DOMAIN PROTEIN"/>
    <property type="match status" value="1"/>
</dbReference>
<feature type="domain" description="DUF4283" evidence="2">
    <location>
        <begin position="77"/>
        <end position="162"/>
    </location>
</feature>
<dbReference type="OrthoDB" id="1924068at2759"/>
<dbReference type="InterPro" id="IPR025558">
    <property type="entry name" value="DUF4283"/>
</dbReference>
<dbReference type="EMBL" id="DF973722">
    <property type="protein sequence ID" value="GAU38558.1"/>
    <property type="molecule type" value="Genomic_DNA"/>
</dbReference>
<dbReference type="SUPFAM" id="SSF56219">
    <property type="entry name" value="DNase I-like"/>
    <property type="match status" value="1"/>
</dbReference>
<feature type="compositionally biased region" description="Polar residues" evidence="1">
    <location>
        <begin position="397"/>
        <end position="412"/>
    </location>
</feature>
<organism evidence="3 4">
    <name type="scientific">Trifolium subterraneum</name>
    <name type="common">Subterranean clover</name>
    <dbReference type="NCBI Taxonomy" id="3900"/>
    <lineage>
        <taxon>Eukaryota</taxon>
        <taxon>Viridiplantae</taxon>
        <taxon>Streptophyta</taxon>
        <taxon>Embryophyta</taxon>
        <taxon>Tracheophyta</taxon>
        <taxon>Spermatophyta</taxon>
        <taxon>Magnoliopsida</taxon>
        <taxon>eudicotyledons</taxon>
        <taxon>Gunneridae</taxon>
        <taxon>Pentapetalae</taxon>
        <taxon>rosids</taxon>
        <taxon>fabids</taxon>
        <taxon>Fabales</taxon>
        <taxon>Fabaceae</taxon>
        <taxon>Papilionoideae</taxon>
        <taxon>50 kb inversion clade</taxon>
        <taxon>NPAAA clade</taxon>
        <taxon>Hologalegina</taxon>
        <taxon>IRL clade</taxon>
        <taxon>Trifolieae</taxon>
        <taxon>Trifolium</taxon>
    </lineage>
</organism>
<dbReference type="AlphaFoldDB" id="A0A2Z6N174"/>
<reference evidence="4" key="1">
    <citation type="journal article" date="2017" name="Front. Plant Sci.">
        <title>Climate Clever Clovers: New Paradigm to Reduce the Environmental Footprint of Ruminants by Breeding Low Methanogenic Forages Utilizing Haplotype Variation.</title>
        <authorList>
            <person name="Kaur P."/>
            <person name="Appels R."/>
            <person name="Bayer P.E."/>
            <person name="Keeble-Gagnere G."/>
            <person name="Wang J."/>
            <person name="Hirakawa H."/>
            <person name="Shirasawa K."/>
            <person name="Vercoe P."/>
            <person name="Stefanova K."/>
            <person name="Durmic Z."/>
            <person name="Nichols P."/>
            <person name="Revell C."/>
            <person name="Isobe S.N."/>
            <person name="Edwards D."/>
            <person name="Erskine W."/>
        </authorList>
    </citation>
    <scope>NUCLEOTIDE SEQUENCE [LARGE SCALE GENOMIC DNA]</scope>
    <source>
        <strain evidence="4">cv. Daliak</strain>
    </source>
</reference>
<evidence type="ECO:0000259" key="2">
    <source>
        <dbReference type="Pfam" id="PF14111"/>
    </source>
</evidence>
<feature type="region of interest" description="Disordered" evidence="1">
    <location>
        <begin position="389"/>
        <end position="412"/>
    </location>
</feature>
<accession>A0A2Z6N174</accession>
<evidence type="ECO:0000256" key="1">
    <source>
        <dbReference type="SAM" id="MobiDB-lite"/>
    </source>
</evidence>
<feature type="compositionally biased region" description="Basic and acidic residues" evidence="1">
    <location>
        <begin position="303"/>
        <end position="313"/>
    </location>
</feature>
<dbReference type="InterPro" id="IPR040256">
    <property type="entry name" value="At4g02000-like"/>
</dbReference>
<name>A0A2Z6N174_TRISU</name>
<dbReference type="Gene3D" id="3.60.10.10">
    <property type="entry name" value="Endonuclease/exonuclease/phosphatase"/>
    <property type="match status" value="1"/>
</dbReference>
<dbReference type="Pfam" id="PF14111">
    <property type="entry name" value="DUF4283"/>
    <property type="match status" value="1"/>
</dbReference>
<sequence>MEPFNIPWKCLESTNATTKANIDPAKNTSDPSQPSKTFAQAVSNLCDIPLSQLPQPVVKGDRLAIEIPETYYQIGLETCKHNLHGRMLWPKGSTPLSVAALKEKLALIWKDLSKWGVISLGKGFYEFTFSSLEDVRRVRTSPSWNLNPGFLKLFAWTRDFNPKYQNNTSVQVWVRIYGLSQEYWQKNILFTIASSLGTPICMDYVTAKPLHERTFGQFARVLVDIDLLQPLRYKLLVERKGFAFFVDIDYEHIPDFCTNCKTIGHNMDNCKRWSKEEEVKTNQETNPKKKPTQDPKPVFVQVKEGRKQQDKEKEGINVEKEVIDVEENSGIRTQLILEQANNTIEKNLSVPVIGPPVMKGKELETVLSPEALFREQDLQLEYELNKELQSRTPEDAVSSTHSSFVRDTQDQVGTLNSLQSQARSEPDGSTKPVEVLQTTPDRVIQDMNFLKQSWANMAETEEQIQSSAEANERNENHNGDGFQVCIYWNTRGFANSPTRLALKQIIAQHNPDIVLLAEPWMIFEDLPRGDFNVILGAHEHRGRLNPARTPMNEFQAWTDAFNLIHLPTRGAEFTWNNGRGGNRHTEKRLDRVVCNQSWLDLCCVSTVSTLTKQKSDHFPLLLVAQVNNVLFASHFKFMKMWTLHPDCRKTIEDTWNTVVIGCPIRSKAP</sequence>
<feature type="region of interest" description="Disordered" evidence="1">
    <location>
        <begin position="278"/>
        <end position="313"/>
    </location>
</feature>
<keyword evidence="4" id="KW-1185">Reference proteome</keyword>